<proteinExistence type="predicted"/>
<sequence length="90" mass="9888">MIEPTSTPDEVAEYFTALGGGSRADMEDPPEVDDDDVYEKNFKSTVALYRVSDASGSVKVDKVGERPLKRQLLQSQEAGGEVCLHTYISF</sequence>
<dbReference type="EMBL" id="CAJVCH010525763">
    <property type="protein sequence ID" value="CAG7822227.1"/>
    <property type="molecule type" value="Genomic_DNA"/>
</dbReference>
<dbReference type="AlphaFoldDB" id="A0A8J2KQV1"/>
<organism evidence="1 2">
    <name type="scientific">Allacma fusca</name>
    <dbReference type="NCBI Taxonomy" id="39272"/>
    <lineage>
        <taxon>Eukaryota</taxon>
        <taxon>Metazoa</taxon>
        <taxon>Ecdysozoa</taxon>
        <taxon>Arthropoda</taxon>
        <taxon>Hexapoda</taxon>
        <taxon>Collembola</taxon>
        <taxon>Symphypleona</taxon>
        <taxon>Sminthuridae</taxon>
        <taxon>Allacma</taxon>
    </lineage>
</organism>
<evidence type="ECO:0000313" key="2">
    <source>
        <dbReference type="Proteomes" id="UP000708208"/>
    </source>
</evidence>
<keyword evidence="2" id="KW-1185">Reference proteome</keyword>
<comment type="caution">
    <text evidence="1">The sequence shown here is derived from an EMBL/GenBank/DDBJ whole genome shotgun (WGS) entry which is preliminary data.</text>
</comment>
<gene>
    <name evidence="1" type="ORF">AFUS01_LOCUS32510</name>
</gene>
<reference evidence="1" key="1">
    <citation type="submission" date="2021-06" db="EMBL/GenBank/DDBJ databases">
        <authorList>
            <person name="Hodson N. C."/>
            <person name="Mongue J. A."/>
            <person name="Jaron S. K."/>
        </authorList>
    </citation>
    <scope>NUCLEOTIDE SEQUENCE</scope>
</reference>
<evidence type="ECO:0000313" key="1">
    <source>
        <dbReference type="EMBL" id="CAG7822227.1"/>
    </source>
</evidence>
<dbReference type="Proteomes" id="UP000708208">
    <property type="component" value="Unassembled WGS sequence"/>
</dbReference>
<name>A0A8J2KQV1_9HEXA</name>
<protein>
    <submittedName>
        <fullName evidence="1">Uncharacterized protein</fullName>
    </submittedName>
</protein>
<accession>A0A8J2KQV1</accession>